<dbReference type="Pfam" id="PF12680">
    <property type="entry name" value="SnoaL_2"/>
    <property type="match status" value="1"/>
</dbReference>
<organism evidence="2 3">
    <name type="scientific">Curvularia kusanoi</name>
    <name type="common">Cochliobolus kusanoi</name>
    <dbReference type="NCBI Taxonomy" id="90978"/>
    <lineage>
        <taxon>Eukaryota</taxon>
        <taxon>Fungi</taxon>
        <taxon>Dikarya</taxon>
        <taxon>Ascomycota</taxon>
        <taxon>Pezizomycotina</taxon>
        <taxon>Dothideomycetes</taxon>
        <taxon>Pleosporomycetidae</taxon>
        <taxon>Pleosporales</taxon>
        <taxon>Pleosporineae</taxon>
        <taxon>Pleosporaceae</taxon>
        <taxon>Curvularia</taxon>
    </lineage>
</organism>
<protein>
    <recommendedName>
        <fullName evidence="1">SnoaL-like domain-containing protein</fullName>
    </recommendedName>
</protein>
<gene>
    <name evidence="2" type="ORF">E8E13_011604</name>
</gene>
<dbReference type="Gene3D" id="3.10.450.50">
    <property type="match status" value="1"/>
</dbReference>
<dbReference type="OrthoDB" id="4828938at2759"/>
<name>A0A9P4TLE5_CURKU</name>
<proteinExistence type="predicted"/>
<dbReference type="EMBL" id="SWKU01000002">
    <property type="protein sequence ID" value="KAF3010082.1"/>
    <property type="molecule type" value="Genomic_DNA"/>
</dbReference>
<sequence>MTLTINDFLDYCRAFNARDWDKQHSYYAKDVTLELPPDDKNPTLRGSEGIKAHYGPLFENFVEKIVPIEVLISGDKVFFWMETNFQATKASLSPSGFNAEPGDIVRVVAWAYYEMEGDLMKIIVTNQLSGTFIGKTMTLEEAIRDSQTRVKRPELLLQY</sequence>
<dbReference type="AlphaFoldDB" id="A0A9P4TLE5"/>
<dbReference type="InterPro" id="IPR037401">
    <property type="entry name" value="SnoaL-like"/>
</dbReference>
<dbReference type="SUPFAM" id="SSF54427">
    <property type="entry name" value="NTF2-like"/>
    <property type="match status" value="1"/>
</dbReference>
<accession>A0A9P4TLE5</accession>
<evidence type="ECO:0000259" key="1">
    <source>
        <dbReference type="Pfam" id="PF12680"/>
    </source>
</evidence>
<dbReference type="InterPro" id="IPR032710">
    <property type="entry name" value="NTF2-like_dom_sf"/>
</dbReference>
<feature type="domain" description="SnoaL-like" evidence="1">
    <location>
        <begin position="10"/>
        <end position="90"/>
    </location>
</feature>
<keyword evidence="3" id="KW-1185">Reference proteome</keyword>
<evidence type="ECO:0000313" key="2">
    <source>
        <dbReference type="EMBL" id="KAF3010082.1"/>
    </source>
</evidence>
<evidence type="ECO:0000313" key="3">
    <source>
        <dbReference type="Proteomes" id="UP000801428"/>
    </source>
</evidence>
<comment type="caution">
    <text evidence="2">The sequence shown here is derived from an EMBL/GenBank/DDBJ whole genome shotgun (WGS) entry which is preliminary data.</text>
</comment>
<dbReference type="Proteomes" id="UP000801428">
    <property type="component" value="Unassembled WGS sequence"/>
</dbReference>
<reference evidence="2" key="1">
    <citation type="submission" date="2019-04" db="EMBL/GenBank/DDBJ databases">
        <title>Sequencing of skin fungus with MAO and IRED activity.</title>
        <authorList>
            <person name="Marsaioli A.J."/>
            <person name="Bonatto J.M.C."/>
            <person name="Reis Junior O."/>
        </authorList>
    </citation>
    <scope>NUCLEOTIDE SEQUENCE</scope>
    <source>
        <strain evidence="2">30M1</strain>
    </source>
</reference>